<gene>
    <name evidence="2" type="ORF">ABVK25_001892</name>
</gene>
<protein>
    <submittedName>
        <fullName evidence="2">Uncharacterized protein</fullName>
    </submittedName>
</protein>
<evidence type="ECO:0000256" key="1">
    <source>
        <dbReference type="SAM" id="SignalP"/>
    </source>
</evidence>
<dbReference type="Proteomes" id="UP001590951">
    <property type="component" value="Unassembled WGS sequence"/>
</dbReference>
<keyword evidence="1" id="KW-0732">Signal</keyword>
<feature type="signal peptide" evidence="1">
    <location>
        <begin position="1"/>
        <end position="21"/>
    </location>
</feature>
<proteinExistence type="predicted"/>
<comment type="caution">
    <text evidence="2">The sequence shown here is derived from an EMBL/GenBank/DDBJ whole genome shotgun (WGS) entry which is preliminary data.</text>
</comment>
<evidence type="ECO:0000313" key="2">
    <source>
        <dbReference type="EMBL" id="KAL2057508.1"/>
    </source>
</evidence>
<accession>A0ABR4BI58</accession>
<keyword evidence="3" id="KW-1185">Reference proteome</keyword>
<dbReference type="EMBL" id="JBHFEH010000004">
    <property type="protein sequence ID" value="KAL2057508.1"/>
    <property type="molecule type" value="Genomic_DNA"/>
</dbReference>
<name>A0ABR4BI58_9LECA</name>
<feature type="chain" id="PRO_5045713607" evidence="1">
    <location>
        <begin position="22"/>
        <end position="104"/>
    </location>
</feature>
<evidence type="ECO:0000313" key="3">
    <source>
        <dbReference type="Proteomes" id="UP001590951"/>
    </source>
</evidence>
<sequence length="104" mass="12006">MERIAHNFLFEHLLKILLVTGFTVDANLNDIQEDNHSLQYDIKTNDIDTAHTDTLNDFLRKWTGLRNKVHLIMMEARACVDSALLDKENAIVQQSRQSNQLLSL</sequence>
<organism evidence="2 3">
    <name type="scientific">Lepraria finkii</name>
    <dbReference type="NCBI Taxonomy" id="1340010"/>
    <lineage>
        <taxon>Eukaryota</taxon>
        <taxon>Fungi</taxon>
        <taxon>Dikarya</taxon>
        <taxon>Ascomycota</taxon>
        <taxon>Pezizomycotina</taxon>
        <taxon>Lecanoromycetes</taxon>
        <taxon>OSLEUM clade</taxon>
        <taxon>Lecanoromycetidae</taxon>
        <taxon>Lecanorales</taxon>
        <taxon>Lecanorineae</taxon>
        <taxon>Stereocaulaceae</taxon>
        <taxon>Lepraria</taxon>
    </lineage>
</organism>
<reference evidence="2 3" key="1">
    <citation type="submission" date="2024-09" db="EMBL/GenBank/DDBJ databases">
        <title>Rethinking Asexuality: The Enigmatic Case of Functional Sexual Genes in Lepraria (Stereocaulaceae).</title>
        <authorList>
            <person name="Doellman M."/>
            <person name="Sun Y."/>
            <person name="Barcenas-Pena A."/>
            <person name="Lumbsch H.T."/>
            <person name="Grewe F."/>
        </authorList>
    </citation>
    <scope>NUCLEOTIDE SEQUENCE [LARGE SCALE GENOMIC DNA]</scope>
    <source>
        <strain evidence="2 3">Grewe 0041</strain>
    </source>
</reference>